<accession>A0A7G9RCD2</accession>
<dbReference type="InterPro" id="IPR017926">
    <property type="entry name" value="GATASE"/>
</dbReference>
<evidence type="ECO:0000259" key="1">
    <source>
        <dbReference type="Pfam" id="PF00117"/>
    </source>
</evidence>
<keyword evidence="2" id="KW-0808">Transferase</keyword>
<evidence type="ECO:0000313" key="2">
    <source>
        <dbReference type="EMBL" id="QNN53257.1"/>
    </source>
</evidence>
<keyword evidence="3" id="KW-1185">Reference proteome</keyword>
<organism evidence="2 3">
    <name type="scientific">Nocardioides mesophilus</name>
    <dbReference type="NCBI Taxonomy" id="433659"/>
    <lineage>
        <taxon>Bacteria</taxon>
        <taxon>Bacillati</taxon>
        <taxon>Actinomycetota</taxon>
        <taxon>Actinomycetes</taxon>
        <taxon>Propionibacteriales</taxon>
        <taxon>Nocardioidaceae</taxon>
        <taxon>Nocardioides</taxon>
    </lineage>
</organism>
<dbReference type="SUPFAM" id="SSF52317">
    <property type="entry name" value="Class I glutamine amidotransferase-like"/>
    <property type="match status" value="1"/>
</dbReference>
<dbReference type="PROSITE" id="PS51273">
    <property type="entry name" value="GATASE_TYPE_1"/>
    <property type="match status" value="1"/>
</dbReference>
<dbReference type="PANTHER" id="PTHR42695:SF5">
    <property type="entry name" value="GLUTAMINE AMIDOTRANSFERASE YLR126C-RELATED"/>
    <property type="match status" value="1"/>
</dbReference>
<name>A0A7G9RCD2_9ACTN</name>
<dbReference type="KEGG" id="nmes:H9L09_01860"/>
<dbReference type="InterPro" id="IPR044992">
    <property type="entry name" value="ChyE-like"/>
</dbReference>
<dbReference type="Proteomes" id="UP000515947">
    <property type="component" value="Chromosome"/>
</dbReference>
<dbReference type="InterPro" id="IPR029062">
    <property type="entry name" value="Class_I_gatase-like"/>
</dbReference>
<dbReference type="AlphaFoldDB" id="A0A7G9RCD2"/>
<dbReference type="EMBL" id="CP060713">
    <property type="protein sequence ID" value="QNN53257.1"/>
    <property type="molecule type" value="Genomic_DNA"/>
</dbReference>
<gene>
    <name evidence="2" type="ORF">H9L09_01860</name>
</gene>
<dbReference type="RefSeq" id="WP_187579099.1">
    <property type="nucleotide sequence ID" value="NZ_CP060713.1"/>
</dbReference>
<keyword evidence="2" id="KW-0315">Glutamine amidotransferase</keyword>
<dbReference type="GO" id="GO:0016740">
    <property type="term" value="F:transferase activity"/>
    <property type="evidence" value="ECO:0007669"/>
    <property type="project" value="UniProtKB-KW"/>
</dbReference>
<dbReference type="CDD" id="cd01741">
    <property type="entry name" value="GATase1_1"/>
    <property type="match status" value="1"/>
</dbReference>
<proteinExistence type="predicted"/>
<protein>
    <submittedName>
        <fullName evidence="2">Type 1 glutamine amidotransferase</fullName>
    </submittedName>
</protein>
<reference evidence="2 3" key="1">
    <citation type="submission" date="2020-08" db="EMBL/GenBank/DDBJ databases">
        <title>Genome sequence of Nocardioides mesophilus KACC 16243T.</title>
        <authorList>
            <person name="Hyun D.-W."/>
            <person name="Bae J.-W."/>
        </authorList>
    </citation>
    <scope>NUCLEOTIDE SEQUENCE [LARGE SCALE GENOMIC DNA]</scope>
    <source>
        <strain evidence="2 3">KACC 16243</strain>
    </source>
</reference>
<dbReference type="GO" id="GO:0005829">
    <property type="term" value="C:cytosol"/>
    <property type="evidence" value="ECO:0007669"/>
    <property type="project" value="TreeGrafter"/>
</dbReference>
<sequence>MSTLPILVVEHEAGCPPAWFGEWLLAEGAVLDVLRPYAGDRLPGDLSGHGGLLVLGGSMGADDDADHPWLTDVKGLIREAAATGVPTLGICLGHQLAAVALGGTVHVNPRGQQIGVLDIGWTDVAADDPLTGRLPRPSGGVQWNNDVVAEPPPGTVVLAATATGELQAARFAPTVWGVQWHPEAGEEIVTAWTEDERDDAAARGVDLDAYVRDVARATDRLRETWAQLAAGFVDLLDADARAVS</sequence>
<dbReference type="PANTHER" id="PTHR42695">
    <property type="entry name" value="GLUTAMINE AMIDOTRANSFERASE YLR126C-RELATED"/>
    <property type="match status" value="1"/>
</dbReference>
<evidence type="ECO:0000313" key="3">
    <source>
        <dbReference type="Proteomes" id="UP000515947"/>
    </source>
</evidence>
<feature type="domain" description="Glutamine amidotransferase" evidence="1">
    <location>
        <begin position="53"/>
        <end position="184"/>
    </location>
</feature>
<dbReference type="Pfam" id="PF00117">
    <property type="entry name" value="GATase"/>
    <property type="match status" value="1"/>
</dbReference>
<dbReference type="Gene3D" id="3.40.50.880">
    <property type="match status" value="1"/>
</dbReference>